<feature type="domain" description="DUF3874" evidence="2">
    <location>
        <begin position="388"/>
        <end position="455"/>
    </location>
</feature>
<evidence type="ECO:0000259" key="1">
    <source>
        <dbReference type="Pfam" id="PF05272"/>
    </source>
</evidence>
<feature type="domain" description="Virulence-associated protein E-like" evidence="1">
    <location>
        <begin position="173"/>
        <end position="383"/>
    </location>
</feature>
<comment type="caution">
    <text evidence="3">The sequence shown here is derived from an EMBL/GenBank/DDBJ whole genome shotgun (WGS) entry which is preliminary data.</text>
</comment>
<dbReference type="Pfam" id="PF05272">
    <property type="entry name" value="VapE-like_dom"/>
    <property type="match status" value="1"/>
</dbReference>
<accession>A0A069SD21</accession>
<sequence>MKKLVENLLSWCKKSMKMRRCVGKSTAPVTGQSVGQTGNAEGVLPSTATETVDEIVLPAAVETAGMLETIDEKAAFGKSGRKKPENMLVALQCFLTARYDFRYNLLTEQTEYRGKEVPDEEYAMVAQRDLNTFCLEARSGGINCWDKDVSRLLHSRKVENYHPFLHYMSHLPQWDGVDRVTSLAVRISRKPMWVKGFHRWMLGVAAQWLGQAQDCANAVAPMLVSREQGKRKSSFCKILMPKELTPYYIDKFDLTSESGCEQKLSLFGLINMDEFDKYRAGQMPALKNLMQMTTLTFRRAHRPAFSHLPRIASFIGTSNMTDLLTDPTGSRRFLCAEVDGKIDCTPPDHAQLFAQLKAELAGGERYWFSEEEEKEIQHSNRNFYKMPAEQELFLRCFRMPQEGELSKPYTTTDLFNYLQKHYPAAMRGVTPNRLGRMMVALGIQRVHTEYGNVYRLVKLKDSSAA</sequence>
<evidence type="ECO:0000313" key="3">
    <source>
        <dbReference type="EMBL" id="KDS45509.1"/>
    </source>
</evidence>
<dbReference type="PANTHER" id="PTHR34985">
    <property type="entry name" value="SLR0554 PROTEIN"/>
    <property type="match status" value="1"/>
</dbReference>
<dbReference type="PATRIC" id="fig|1339352.3.peg.3673"/>
<reference evidence="3 4" key="1">
    <citation type="submission" date="2014-04" db="EMBL/GenBank/DDBJ databases">
        <authorList>
            <person name="Sears C."/>
            <person name="Carroll K."/>
            <person name="Sack B.R."/>
            <person name="Qadri F."/>
            <person name="Myers L.L."/>
            <person name="Chung G.-T."/>
            <person name="Escheverria P."/>
            <person name="Fraser C.M."/>
            <person name="Sadzewicz L."/>
            <person name="Shefchek K.A."/>
            <person name="Tallon L."/>
            <person name="Das S.P."/>
            <person name="Daugherty S."/>
            <person name="Mongodin E.F."/>
        </authorList>
    </citation>
    <scope>NUCLEOTIDE SEQUENCE [LARGE SCALE GENOMIC DNA]</scope>
    <source>
        <strain evidence="3 4">3975 RP4</strain>
    </source>
</reference>
<evidence type="ECO:0000259" key="2">
    <source>
        <dbReference type="Pfam" id="PF12990"/>
    </source>
</evidence>
<dbReference type="EMBL" id="JNHM01000143">
    <property type="protein sequence ID" value="KDS45509.1"/>
    <property type="molecule type" value="Genomic_DNA"/>
</dbReference>
<name>A0A069SD21_PHOVU</name>
<dbReference type="PANTHER" id="PTHR34985:SF1">
    <property type="entry name" value="SLR0554 PROTEIN"/>
    <property type="match status" value="1"/>
</dbReference>
<protein>
    <submittedName>
        <fullName evidence="3">Uncharacterized protein</fullName>
    </submittedName>
</protein>
<dbReference type="Proteomes" id="UP000027661">
    <property type="component" value="Unassembled WGS sequence"/>
</dbReference>
<dbReference type="Pfam" id="PF12990">
    <property type="entry name" value="DUF3874"/>
    <property type="match status" value="1"/>
</dbReference>
<evidence type="ECO:0000313" key="4">
    <source>
        <dbReference type="Proteomes" id="UP000027661"/>
    </source>
</evidence>
<dbReference type="RefSeq" id="WP_005849212.1">
    <property type="nucleotide sequence ID" value="NZ_JNHM01000143.1"/>
</dbReference>
<dbReference type="AlphaFoldDB" id="A0A069SD21"/>
<dbReference type="InterPro" id="IPR007936">
    <property type="entry name" value="VapE-like_dom"/>
</dbReference>
<gene>
    <name evidence="3" type="ORF">M099_3918</name>
</gene>
<dbReference type="InterPro" id="IPR024450">
    <property type="entry name" value="DUF3874"/>
</dbReference>
<organism evidence="3 4">
    <name type="scientific">Phocaeicola vulgatus str. 3975 RP4</name>
    <dbReference type="NCBI Taxonomy" id="1339352"/>
    <lineage>
        <taxon>Bacteria</taxon>
        <taxon>Pseudomonadati</taxon>
        <taxon>Bacteroidota</taxon>
        <taxon>Bacteroidia</taxon>
        <taxon>Bacteroidales</taxon>
        <taxon>Bacteroidaceae</taxon>
        <taxon>Phocaeicola</taxon>
    </lineage>
</organism>
<proteinExistence type="predicted"/>